<dbReference type="GO" id="GO:0003700">
    <property type="term" value="F:DNA-binding transcription factor activity"/>
    <property type="evidence" value="ECO:0007669"/>
    <property type="project" value="InterPro"/>
</dbReference>
<proteinExistence type="predicted"/>
<dbReference type="PANTHER" id="PTHR44846:SF1">
    <property type="entry name" value="MANNOSYL-D-GLYCERATE TRANSPORT_METABOLISM SYSTEM REPRESSOR MNGR-RELATED"/>
    <property type="match status" value="1"/>
</dbReference>
<dbReference type="SUPFAM" id="SSF46785">
    <property type="entry name" value="Winged helix' DNA-binding domain"/>
    <property type="match status" value="1"/>
</dbReference>
<dbReference type="GO" id="GO:0003677">
    <property type="term" value="F:DNA binding"/>
    <property type="evidence" value="ECO:0007669"/>
    <property type="project" value="UniProtKB-KW"/>
</dbReference>
<evidence type="ECO:0000313" key="5">
    <source>
        <dbReference type="EMBL" id="HBP31356.1"/>
    </source>
</evidence>
<dbReference type="Gene3D" id="1.10.10.10">
    <property type="entry name" value="Winged helix-like DNA-binding domain superfamily/Winged helix DNA-binding domain"/>
    <property type="match status" value="1"/>
</dbReference>
<organism evidence="5 6">
    <name type="scientific">Advenella kashmirensis</name>
    <dbReference type="NCBI Taxonomy" id="310575"/>
    <lineage>
        <taxon>Bacteria</taxon>
        <taxon>Pseudomonadati</taxon>
        <taxon>Pseudomonadota</taxon>
        <taxon>Betaproteobacteria</taxon>
        <taxon>Burkholderiales</taxon>
        <taxon>Alcaligenaceae</taxon>
    </lineage>
</organism>
<dbReference type="SMART" id="SM00866">
    <property type="entry name" value="UTRA"/>
    <property type="match status" value="1"/>
</dbReference>
<dbReference type="InterPro" id="IPR036388">
    <property type="entry name" value="WH-like_DNA-bd_sf"/>
</dbReference>
<keyword evidence="2" id="KW-0238">DNA-binding</keyword>
<comment type="caution">
    <text evidence="5">The sequence shown here is derived from an EMBL/GenBank/DDBJ whole genome shotgun (WGS) entry which is preliminary data.</text>
</comment>
<gene>
    <name evidence="5" type="ORF">DD666_18345</name>
</gene>
<dbReference type="SUPFAM" id="SSF64288">
    <property type="entry name" value="Chorismate lyase-like"/>
    <property type="match status" value="1"/>
</dbReference>
<dbReference type="Pfam" id="PF07702">
    <property type="entry name" value="UTRA"/>
    <property type="match status" value="1"/>
</dbReference>
<dbReference type="Proteomes" id="UP000264036">
    <property type="component" value="Unassembled WGS sequence"/>
</dbReference>
<evidence type="ECO:0000256" key="2">
    <source>
        <dbReference type="ARBA" id="ARBA00023125"/>
    </source>
</evidence>
<evidence type="ECO:0000256" key="3">
    <source>
        <dbReference type="ARBA" id="ARBA00023163"/>
    </source>
</evidence>
<name>A0A356LK49_9BURK</name>
<dbReference type="GO" id="GO:0045892">
    <property type="term" value="P:negative regulation of DNA-templated transcription"/>
    <property type="evidence" value="ECO:0007669"/>
    <property type="project" value="TreeGrafter"/>
</dbReference>
<dbReference type="InterPro" id="IPR050679">
    <property type="entry name" value="Bact_HTH_transcr_reg"/>
</dbReference>
<dbReference type="InterPro" id="IPR011663">
    <property type="entry name" value="UTRA"/>
</dbReference>
<keyword evidence="1" id="KW-0805">Transcription regulation</keyword>
<feature type="domain" description="HTH gntR-type" evidence="4">
    <location>
        <begin position="9"/>
        <end position="77"/>
    </location>
</feature>
<dbReference type="SMART" id="SM00345">
    <property type="entry name" value="HTH_GNTR"/>
    <property type="match status" value="1"/>
</dbReference>
<evidence type="ECO:0000256" key="1">
    <source>
        <dbReference type="ARBA" id="ARBA00023015"/>
    </source>
</evidence>
<dbReference type="InterPro" id="IPR036390">
    <property type="entry name" value="WH_DNA-bd_sf"/>
</dbReference>
<protein>
    <submittedName>
        <fullName evidence="5">GntR family transcriptional regulator</fullName>
    </submittedName>
</protein>
<keyword evidence="3" id="KW-0804">Transcription</keyword>
<evidence type="ECO:0000259" key="4">
    <source>
        <dbReference type="PROSITE" id="PS50949"/>
    </source>
</evidence>
<reference evidence="5 6" key="1">
    <citation type="journal article" date="2018" name="Nat. Biotechnol.">
        <title>A standardized bacterial taxonomy based on genome phylogeny substantially revises the tree of life.</title>
        <authorList>
            <person name="Parks D.H."/>
            <person name="Chuvochina M."/>
            <person name="Waite D.W."/>
            <person name="Rinke C."/>
            <person name="Skarshewski A."/>
            <person name="Chaumeil P.A."/>
            <person name="Hugenholtz P."/>
        </authorList>
    </citation>
    <scope>NUCLEOTIDE SEQUENCE [LARGE SCALE GENOMIC DNA]</scope>
    <source>
        <strain evidence="5">UBA10707</strain>
    </source>
</reference>
<accession>A0A356LK49</accession>
<dbReference type="InterPro" id="IPR000524">
    <property type="entry name" value="Tscrpt_reg_HTH_GntR"/>
</dbReference>
<evidence type="ECO:0000313" key="6">
    <source>
        <dbReference type="Proteomes" id="UP000264036"/>
    </source>
</evidence>
<dbReference type="AlphaFoldDB" id="A0A356LK49"/>
<dbReference type="InterPro" id="IPR028978">
    <property type="entry name" value="Chorismate_lyase_/UTRA_dom_sf"/>
</dbReference>
<dbReference type="PROSITE" id="PS50949">
    <property type="entry name" value="HTH_GNTR"/>
    <property type="match status" value="1"/>
</dbReference>
<dbReference type="Gene3D" id="3.40.1410.10">
    <property type="entry name" value="Chorismate lyase-like"/>
    <property type="match status" value="1"/>
</dbReference>
<dbReference type="CDD" id="cd07377">
    <property type="entry name" value="WHTH_GntR"/>
    <property type="match status" value="1"/>
</dbReference>
<dbReference type="Pfam" id="PF00392">
    <property type="entry name" value="GntR"/>
    <property type="match status" value="1"/>
</dbReference>
<sequence>MALKTDTRLPLHIQVRDELLRRISDRIWTAGEALPGEERLAAEFSISVGTMRKVIQALVQEGVLERIHGKGTFVTSAFERTSMLRFVRFRGPGKNTLPKANVLKLSIEKAPAEIAAKLQLTPGAKTIYMHRSRSYDDEIVLVEHIWLSHKRFSKLIPHLETESPPLLYPIYDSVCGVLVSRAIDELEMDVISQEDAQVFKVPAETPCMRIERTMHDHLGDVVEWRTSYVPANRFHYTVEIR</sequence>
<dbReference type="PANTHER" id="PTHR44846">
    <property type="entry name" value="MANNOSYL-D-GLYCERATE TRANSPORT/METABOLISM SYSTEM REPRESSOR MNGR-RELATED"/>
    <property type="match status" value="1"/>
</dbReference>
<dbReference type="EMBL" id="DOEK01000038">
    <property type="protein sequence ID" value="HBP31356.1"/>
    <property type="molecule type" value="Genomic_DNA"/>
</dbReference>